<dbReference type="STRING" id="246199.CUS_7777"/>
<comment type="caution">
    <text evidence="1">The sequence shown here is derived from an EMBL/GenBank/DDBJ whole genome shotgun (WGS) entry which is preliminary data.</text>
</comment>
<dbReference type="PANTHER" id="PTHR18901:SF38">
    <property type="entry name" value="PSEUDOURIDINE-5'-PHOSPHATASE"/>
    <property type="match status" value="1"/>
</dbReference>
<keyword evidence="2" id="KW-1185">Reference proteome</keyword>
<dbReference type="OrthoDB" id="9797743at2"/>
<dbReference type="InterPro" id="IPR036412">
    <property type="entry name" value="HAD-like_sf"/>
</dbReference>
<dbReference type="Gene3D" id="3.40.50.1000">
    <property type="entry name" value="HAD superfamily/HAD-like"/>
    <property type="match status" value="1"/>
</dbReference>
<dbReference type="PANTHER" id="PTHR18901">
    <property type="entry name" value="2-DEOXYGLUCOSE-6-PHOSPHATE PHOSPHATASE 2"/>
    <property type="match status" value="1"/>
</dbReference>
<dbReference type="InterPro" id="IPR023198">
    <property type="entry name" value="PGP-like_dom2"/>
</dbReference>
<dbReference type="Gene3D" id="1.10.150.240">
    <property type="entry name" value="Putative phosphatase, domain 2"/>
    <property type="match status" value="1"/>
</dbReference>
<name>E9SG56_RUMAL</name>
<dbReference type="InterPro" id="IPR023214">
    <property type="entry name" value="HAD_sf"/>
</dbReference>
<dbReference type="SFLD" id="SFLDG01129">
    <property type="entry name" value="C1.5:_HAD__Beta-PGM__Phosphata"/>
    <property type="match status" value="1"/>
</dbReference>
<dbReference type="NCBIfam" id="TIGR01549">
    <property type="entry name" value="HAD-SF-IA-v1"/>
    <property type="match status" value="1"/>
</dbReference>
<protein>
    <submittedName>
        <fullName evidence="1">HAD hydrolase, family IA, variant 3</fullName>
    </submittedName>
</protein>
<dbReference type="AlphaFoldDB" id="E9SG56"/>
<dbReference type="SFLD" id="SFLDS00003">
    <property type="entry name" value="Haloacid_Dehalogenase"/>
    <property type="match status" value="1"/>
</dbReference>
<keyword evidence="1" id="KW-0378">Hydrolase</keyword>
<dbReference type="RefSeq" id="WP_002852345.1">
    <property type="nucleotide sequence ID" value="NZ_ADKM02000122.1"/>
</dbReference>
<dbReference type="SUPFAM" id="SSF56784">
    <property type="entry name" value="HAD-like"/>
    <property type="match status" value="1"/>
</dbReference>
<dbReference type="Pfam" id="PF13419">
    <property type="entry name" value="HAD_2"/>
    <property type="match status" value="1"/>
</dbReference>
<dbReference type="InterPro" id="IPR006439">
    <property type="entry name" value="HAD-SF_hydro_IA"/>
</dbReference>
<dbReference type="NCBIfam" id="TIGR01509">
    <property type="entry name" value="HAD-SF-IA-v3"/>
    <property type="match status" value="1"/>
</dbReference>
<reference evidence="1 2" key="1">
    <citation type="submission" date="2011-02" db="EMBL/GenBank/DDBJ databases">
        <authorList>
            <person name="Nelson K.E."/>
            <person name="Sutton G."/>
            <person name="Torralba M."/>
            <person name="Durkin S."/>
            <person name="Harkins D."/>
            <person name="Montgomery R."/>
            <person name="Ziemer C."/>
            <person name="Klaassens E."/>
            <person name="Ocuiv P."/>
            <person name="Morrison M."/>
        </authorList>
    </citation>
    <scope>NUCLEOTIDE SEQUENCE [LARGE SCALE GENOMIC DNA]</scope>
    <source>
        <strain evidence="1 2">8</strain>
    </source>
</reference>
<dbReference type="Proteomes" id="UP000004259">
    <property type="component" value="Unassembled WGS sequence"/>
</dbReference>
<evidence type="ECO:0000313" key="1">
    <source>
        <dbReference type="EMBL" id="EGC01913.1"/>
    </source>
</evidence>
<evidence type="ECO:0000313" key="2">
    <source>
        <dbReference type="Proteomes" id="UP000004259"/>
    </source>
</evidence>
<dbReference type="GO" id="GO:0016787">
    <property type="term" value="F:hydrolase activity"/>
    <property type="evidence" value="ECO:0007669"/>
    <property type="project" value="UniProtKB-KW"/>
</dbReference>
<dbReference type="eggNOG" id="COG0637">
    <property type="taxonomic scope" value="Bacteria"/>
</dbReference>
<sequence length="223" mass="24622">MYTLKNIDGIIFDMDGVIFDTEALSMRCWKKVGERHGLENVEENIRLCIGRSTKDTKRIIEEAYGDKVDLDALYAESRQVIREAFAHDGIPLKAGAREVLEWLYNSGVKVGLASSTSYDTVVSEMKEVGLIHCFDIIVGGDMIENSKPDPEIYLLACDKLGVDPENTLAVEDSRNGIISASAAGMIPVLIPDLIEPDAEMLTRSHVKLKCLADFKDKLLSTGI</sequence>
<dbReference type="PRINTS" id="PR00413">
    <property type="entry name" value="HADHALOGNASE"/>
</dbReference>
<dbReference type="SFLD" id="SFLDG01135">
    <property type="entry name" value="C1.5.6:_HAD__Beta-PGM__Phospha"/>
    <property type="match status" value="1"/>
</dbReference>
<proteinExistence type="predicted"/>
<gene>
    <name evidence="1" type="ORF">CUS_7777</name>
</gene>
<accession>E9SG56</accession>
<organism evidence="1 2">
    <name type="scientific">Ruminococcus albus 8</name>
    <dbReference type="NCBI Taxonomy" id="246199"/>
    <lineage>
        <taxon>Bacteria</taxon>
        <taxon>Bacillati</taxon>
        <taxon>Bacillota</taxon>
        <taxon>Clostridia</taxon>
        <taxon>Eubacteriales</taxon>
        <taxon>Oscillospiraceae</taxon>
        <taxon>Ruminococcus</taxon>
    </lineage>
</organism>
<dbReference type="CDD" id="cd07505">
    <property type="entry name" value="HAD_BPGM-like"/>
    <property type="match status" value="1"/>
</dbReference>
<dbReference type="EMBL" id="ADKM02000122">
    <property type="protein sequence ID" value="EGC01913.1"/>
    <property type="molecule type" value="Genomic_DNA"/>
</dbReference>
<dbReference type="InterPro" id="IPR041492">
    <property type="entry name" value="HAD_2"/>
</dbReference>